<dbReference type="Gene3D" id="3.30.1370.220">
    <property type="match status" value="1"/>
</dbReference>
<accession>A0A2S0MA33</accession>
<dbReference type="AlphaFoldDB" id="A0A2S0MA33"/>
<name>A0A2S0MA33_MEGEL</name>
<evidence type="ECO:0000259" key="2">
    <source>
        <dbReference type="Pfam" id="PF04984"/>
    </source>
</evidence>
<dbReference type="Pfam" id="PF04984">
    <property type="entry name" value="Phage_sheath_1"/>
    <property type="match status" value="1"/>
</dbReference>
<dbReference type="InterPro" id="IPR035089">
    <property type="entry name" value="Phage_sheath_subtilisin"/>
</dbReference>
<dbReference type="EMBL" id="CP027569">
    <property type="protein sequence ID" value="AVO28324.1"/>
    <property type="molecule type" value="Genomic_DNA"/>
</dbReference>
<organism evidence="4 5">
    <name type="scientific">Megasphaera elsdenii</name>
    <dbReference type="NCBI Taxonomy" id="907"/>
    <lineage>
        <taxon>Bacteria</taxon>
        <taxon>Bacillati</taxon>
        <taxon>Bacillota</taxon>
        <taxon>Negativicutes</taxon>
        <taxon>Veillonellales</taxon>
        <taxon>Veillonellaceae</taxon>
        <taxon>Megasphaera</taxon>
    </lineage>
</organism>
<sequence>MGMPNVDIAFKEKGIEAVQRSQHGIEMLLLEEDSTTIETLMKEHTEGTATVAAIKNPFTLYTIDGIPASLSAENKDYITKSFIGYQKSPRRVKVYLMAKTESTEADKYTESLKAIANENWDYLAIPTIAEAQKETVGTWIKNQRDNMKNRIKAVLPAYKGDNEGIINFTNTFIETSTKKYTGAEYTSRIAGLICGTPMTISATYAPLSEVVNCDQYDQDERDEKVNNGEFFIWYDKEKFKMSRAMNSLVTTGQDKLEAYQTIKTVDIMDMMYVDIRKTAQDSYIGKYTNDYDNKCLLMSAIKGYFLELEKGKLLKKGQSTIALDIEAIKNWRISNGKNTEEELADMSAQEIKELDTKKKVFLKASVVILDAMEDISLDVDI</sequence>
<reference evidence="4 5" key="1">
    <citation type="journal article" date="2018" name="Genome Announc.">
        <title>Complete genomes of two Megasphaera elsdenii strains, NCIMB 702410 and ATCC 25940.</title>
        <authorList>
            <person name="Hatmaker E.A."/>
            <person name="O'Dell K."/>
            <person name="Riley L.A."/>
            <person name="Klingeman D.M."/>
            <person name="Guss A.M."/>
        </authorList>
    </citation>
    <scope>NUCLEOTIDE SEQUENCE [LARGE SCALE GENOMIC DNA]</scope>
    <source>
        <strain evidence="4 5">NCIMB702410</strain>
    </source>
</reference>
<evidence type="ECO:0000259" key="3">
    <source>
        <dbReference type="Pfam" id="PF17482"/>
    </source>
</evidence>
<dbReference type="Pfam" id="PF17482">
    <property type="entry name" value="Phage_sheath_1C"/>
    <property type="match status" value="1"/>
</dbReference>
<gene>
    <name evidence="4" type="ORF">C6Y28_01340</name>
</gene>
<dbReference type="Gene3D" id="3.40.50.11790">
    <property type="match status" value="1"/>
</dbReference>
<dbReference type="Proteomes" id="UP000238358">
    <property type="component" value="Chromosome"/>
</dbReference>
<feature type="domain" description="Tail sheath protein subtilisin-like" evidence="2">
    <location>
        <begin position="104"/>
        <end position="235"/>
    </location>
</feature>
<dbReference type="InterPro" id="IPR020287">
    <property type="entry name" value="Tail_sheath_C"/>
</dbReference>
<proteinExistence type="inferred from homology"/>
<feature type="domain" description="Tail sheath protein C-terminal" evidence="3">
    <location>
        <begin position="256"/>
        <end position="380"/>
    </location>
</feature>
<evidence type="ECO:0000313" key="4">
    <source>
        <dbReference type="EMBL" id="AVO28324.1"/>
    </source>
</evidence>
<evidence type="ECO:0000313" key="5">
    <source>
        <dbReference type="Proteomes" id="UP000238358"/>
    </source>
</evidence>
<dbReference type="OrthoDB" id="89060at2"/>
<protein>
    <submittedName>
        <fullName evidence="4">Phage tail sheath protein</fullName>
    </submittedName>
</protein>
<evidence type="ECO:0000256" key="1">
    <source>
        <dbReference type="ARBA" id="ARBA00008005"/>
    </source>
</evidence>
<comment type="similarity">
    <text evidence="1">Belongs to the myoviridae tail sheath protein family.</text>
</comment>